<dbReference type="PATRIC" id="fig|452652.3.peg.6999"/>
<dbReference type="EMBL" id="AP010968">
    <property type="protein sequence ID" value="BAJ32729.1"/>
    <property type="molecule type" value="Genomic_DNA"/>
</dbReference>
<name>E4N3J5_KITSK</name>
<accession>E4N3J5</accession>
<sequence>MAKNEDDPDGTHEGGGKGGVKITEGYLADFAEQKLAWLIHDFDFSEPRLTVRNYTGTGKEGGGVNHLLAGTSVGNNTSPGSLITALGTYAGALDAYFKELSRQAIALREDLKHASRALGDGHDGALTAAQLMWLIDDVLKGGGTGGGAGGGTGPH</sequence>
<dbReference type="AlphaFoldDB" id="E4N3J5"/>
<dbReference type="KEGG" id="ksk:KSE_69710"/>
<proteinExistence type="predicted"/>
<gene>
    <name evidence="1" type="ordered locus">KSE_69710</name>
</gene>
<organism evidence="1 2">
    <name type="scientific">Kitasatospora setae (strain ATCC 33774 / DSM 43861 / JCM 3304 / KCC A-0304 / NBRC 14216 / KM-6054)</name>
    <name type="common">Streptomyces setae</name>
    <dbReference type="NCBI Taxonomy" id="452652"/>
    <lineage>
        <taxon>Bacteria</taxon>
        <taxon>Bacillati</taxon>
        <taxon>Actinomycetota</taxon>
        <taxon>Actinomycetes</taxon>
        <taxon>Kitasatosporales</taxon>
        <taxon>Streptomycetaceae</taxon>
        <taxon>Kitasatospora</taxon>
    </lineage>
</organism>
<reference evidence="1 2" key="1">
    <citation type="journal article" date="2010" name="DNA Res.">
        <title>Genome sequence of Kitasatospora setae NBRC 14216T: an evolutionary snapshot of the family Streptomycetaceae.</title>
        <authorList>
            <person name="Ichikawa N."/>
            <person name="Oguchi A."/>
            <person name="Ikeda H."/>
            <person name="Ishikawa J."/>
            <person name="Kitani S."/>
            <person name="Watanabe Y."/>
            <person name="Nakamura S."/>
            <person name="Katano Y."/>
            <person name="Kishi E."/>
            <person name="Sasagawa M."/>
            <person name="Ankai A."/>
            <person name="Fukui S."/>
            <person name="Hashimoto Y."/>
            <person name="Kamata S."/>
            <person name="Otoguro M."/>
            <person name="Tanikawa S."/>
            <person name="Nihira T."/>
            <person name="Horinouchi S."/>
            <person name="Ohnishi Y."/>
            <person name="Hayakawa M."/>
            <person name="Kuzuyama T."/>
            <person name="Arisawa A."/>
            <person name="Nomoto F."/>
            <person name="Miura H."/>
            <person name="Takahashi Y."/>
            <person name="Fujita N."/>
        </authorList>
    </citation>
    <scope>NUCLEOTIDE SEQUENCE [LARGE SCALE GENOMIC DNA]</scope>
    <source>
        <strain evidence="2">ATCC 33774 / DSM 43861 / JCM 3304 / KCC A-0304 / NBRC 14216 / KM-6054</strain>
    </source>
</reference>
<dbReference type="RefSeq" id="WP_014140020.1">
    <property type="nucleotide sequence ID" value="NC_016109.1"/>
</dbReference>
<dbReference type="HOGENOM" id="CLU_1693170_0_0_11"/>
<dbReference type="eggNOG" id="ENOG5031W3V">
    <property type="taxonomic scope" value="Bacteria"/>
</dbReference>
<dbReference type="STRING" id="452652.KSE_69710"/>
<keyword evidence="2" id="KW-1185">Reference proteome</keyword>
<evidence type="ECO:0000313" key="2">
    <source>
        <dbReference type="Proteomes" id="UP000007076"/>
    </source>
</evidence>
<dbReference type="Proteomes" id="UP000007076">
    <property type="component" value="Chromosome"/>
</dbReference>
<protein>
    <submittedName>
        <fullName evidence="1">Uncharacterized protein</fullName>
    </submittedName>
</protein>
<evidence type="ECO:0000313" key="1">
    <source>
        <dbReference type="EMBL" id="BAJ32729.1"/>
    </source>
</evidence>